<dbReference type="UniPathway" id="UPA00834">
    <property type="reaction ID" value="UER00712"/>
</dbReference>
<evidence type="ECO:0000313" key="16">
    <source>
        <dbReference type="Proteomes" id="UP000198807"/>
    </source>
</evidence>
<dbReference type="Gene3D" id="1.10.357.140">
    <property type="entry name" value="UbiA prenyltransferase"/>
    <property type="match status" value="1"/>
</dbReference>
<keyword evidence="4 14" id="KW-1003">Cell membrane</keyword>
<dbReference type="InterPro" id="IPR006369">
    <property type="entry name" value="Protohaem_IX_farnesylTrfase"/>
</dbReference>
<evidence type="ECO:0000256" key="10">
    <source>
        <dbReference type="ARBA" id="ARBA00030253"/>
    </source>
</evidence>
<comment type="pathway">
    <text evidence="2 14">Porphyrin-containing compound metabolism; heme O biosynthesis; heme O from protoheme: step 1/1.</text>
</comment>
<comment type="similarity">
    <text evidence="14">Belongs to the UbiA prenyltransferase family. Protoheme IX farnesyltransferase subfamily.</text>
</comment>
<evidence type="ECO:0000256" key="12">
    <source>
        <dbReference type="ARBA" id="ARBA00042475"/>
    </source>
</evidence>
<dbReference type="Proteomes" id="UP000198807">
    <property type="component" value="Unassembled WGS sequence"/>
</dbReference>
<dbReference type="Pfam" id="PF01040">
    <property type="entry name" value="UbiA"/>
    <property type="match status" value="1"/>
</dbReference>
<reference evidence="16" key="1">
    <citation type="submission" date="2016-10" db="EMBL/GenBank/DDBJ databases">
        <authorList>
            <person name="Varghese N."/>
            <person name="Submissions S."/>
        </authorList>
    </citation>
    <scope>NUCLEOTIDE SEQUENCE [LARGE SCALE GENOMIC DNA]</scope>
    <source>
        <strain evidence="16">CGMCC 1.9150</strain>
    </source>
</reference>
<comment type="function">
    <text evidence="14">Converts heme B (protoheme IX) to heme O by substitution of the vinyl group on carbon 2 of heme B porphyrin ring with a hydroxyethyl farnesyl side group.</text>
</comment>
<evidence type="ECO:0000256" key="2">
    <source>
        <dbReference type="ARBA" id="ARBA00004919"/>
    </source>
</evidence>
<dbReference type="NCBIfam" id="TIGR01473">
    <property type="entry name" value="cyoE_ctaB"/>
    <property type="match status" value="1"/>
</dbReference>
<evidence type="ECO:0000256" key="4">
    <source>
        <dbReference type="ARBA" id="ARBA00022475"/>
    </source>
</evidence>
<evidence type="ECO:0000256" key="13">
    <source>
        <dbReference type="ARBA" id="ARBA00047690"/>
    </source>
</evidence>
<evidence type="ECO:0000256" key="7">
    <source>
        <dbReference type="ARBA" id="ARBA00022989"/>
    </source>
</evidence>
<feature type="transmembrane region" description="Helical" evidence="14">
    <location>
        <begin position="124"/>
        <end position="143"/>
    </location>
</feature>
<evidence type="ECO:0000256" key="3">
    <source>
        <dbReference type="ARBA" id="ARBA00012292"/>
    </source>
</evidence>
<feature type="transmembrane region" description="Helical" evidence="14">
    <location>
        <begin position="177"/>
        <end position="197"/>
    </location>
</feature>
<organism evidence="15 16">
    <name type="scientific">Halomonas daqiaonensis</name>
    <dbReference type="NCBI Taxonomy" id="650850"/>
    <lineage>
        <taxon>Bacteria</taxon>
        <taxon>Pseudomonadati</taxon>
        <taxon>Pseudomonadota</taxon>
        <taxon>Gammaproteobacteria</taxon>
        <taxon>Oceanospirillales</taxon>
        <taxon>Halomonadaceae</taxon>
        <taxon>Halomonas</taxon>
    </lineage>
</organism>
<keyword evidence="9 14" id="KW-0472">Membrane</keyword>
<feature type="transmembrane region" description="Helical" evidence="14">
    <location>
        <begin position="96"/>
        <end position="118"/>
    </location>
</feature>
<dbReference type="EC" id="2.5.1.141" evidence="3 14"/>
<dbReference type="PANTHER" id="PTHR43448:SF7">
    <property type="entry name" value="4-HYDROXYBENZOATE SOLANESYLTRANSFERASE"/>
    <property type="match status" value="1"/>
</dbReference>
<dbReference type="EMBL" id="FOBC01000001">
    <property type="protein sequence ID" value="SEK28545.1"/>
    <property type="molecule type" value="Genomic_DNA"/>
</dbReference>
<feature type="transmembrane region" description="Helical" evidence="14">
    <location>
        <begin position="218"/>
        <end position="241"/>
    </location>
</feature>
<protein>
    <recommendedName>
        <fullName evidence="11 14">Protoheme IX farnesyltransferase</fullName>
        <ecNumber evidence="3 14">2.5.1.141</ecNumber>
    </recommendedName>
    <alternativeName>
        <fullName evidence="12 14">Heme B farnesyltransferase</fullName>
    </alternativeName>
    <alternativeName>
        <fullName evidence="10 14">Heme O synthase</fullName>
    </alternativeName>
</protein>
<dbReference type="InterPro" id="IPR044878">
    <property type="entry name" value="UbiA_sf"/>
</dbReference>
<feature type="transmembrane region" description="Helical" evidence="14">
    <location>
        <begin position="276"/>
        <end position="295"/>
    </location>
</feature>
<sequence>MSDAMMERVTVGHLAGWGWRDLYTLCKPRVVAVMLVCTLVGMLLAAPLPDPGAVIFGLIGIGLAAGGAAAFNHVVDRRLDALMLRTARRPLATQRMPTPLALVWATLLSVCGIGLLAWQVNTLTAWLTLGSLIGYALIYTAFLKHATPQNIVIGGVAGAAPPLLGWTAVTGQLGPEPLLLMLIIFAWTPPHFWALAIHKRDEYARAGVPMLPVTHGEAFTRLQVWLYGWLTVAVTLLPFTIGMSGELYLLGVMALNLRFMVWNWRVWRGHDPSAPLAAFWFSIRYILGVFGVLLLDHYGTAWMLVA</sequence>
<dbReference type="PANTHER" id="PTHR43448">
    <property type="entry name" value="PROTOHEME IX FARNESYLTRANSFERASE, MITOCHONDRIAL"/>
    <property type="match status" value="1"/>
</dbReference>
<evidence type="ECO:0000256" key="1">
    <source>
        <dbReference type="ARBA" id="ARBA00004651"/>
    </source>
</evidence>
<dbReference type="NCBIfam" id="NF003349">
    <property type="entry name" value="PRK04375.1-2"/>
    <property type="match status" value="1"/>
</dbReference>
<keyword evidence="7 14" id="KW-1133">Transmembrane helix</keyword>
<dbReference type="HAMAP" id="MF_00154">
    <property type="entry name" value="CyoE_CtaB"/>
    <property type="match status" value="1"/>
</dbReference>
<proteinExistence type="inferred from homology"/>
<evidence type="ECO:0000256" key="9">
    <source>
        <dbReference type="ARBA" id="ARBA00023136"/>
    </source>
</evidence>
<dbReference type="GO" id="GO:0008495">
    <property type="term" value="F:protoheme IX farnesyltransferase activity"/>
    <property type="evidence" value="ECO:0007669"/>
    <property type="project" value="UniProtKB-UniRule"/>
</dbReference>
<keyword evidence="5 14" id="KW-0808">Transferase</keyword>
<comment type="miscellaneous">
    <text evidence="14">Carbon 2 of the heme B porphyrin ring is defined according to the Fischer nomenclature.</text>
</comment>
<gene>
    <name evidence="14" type="primary">cyoE</name>
    <name evidence="15" type="ORF">SAMN04488129_101189</name>
</gene>
<dbReference type="GO" id="GO:0005886">
    <property type="term" value="C:plasma membrane"/>
    <property type="evidence" value="ECO:0007669"/>
    <property type="project" value="UniProtKB-SubCell"/>
</dbReference>
<comment type="catalytic activity">
    <reaction evidence="13 14">
        <text>heme b + (2E,6E)-farnesyl diphosphate + H2O = Fe(II)-heme o + diphosphate</text>
        <dbReference type="Rhea" id="RHEA:28070"/>
        <dbReference type="ChEBI" id="CHEBI:15377"/>
        <dbReference type="ChEBI" id="CHEBI:33019"/>
        <dbReference type="ChEBI" id="CHEBI:60344"/>
        <dbReference type="ChEBI" id="CHEBI:60530"/>
        <dbReference type="ChEBI" id="CHEBI:175763"/>
        <dbReference type="EC" id="2.5.1.141"/>
    </reaction>
</comment>
<keyword evidence="6 14" id="KW-0812">Transmembrane</keyword>
<feature type="transmembrane region" description="Helical" evidence="14">
    <location>
        <begin position="30"/>
        <end position="48"/>
    </location>
</feature>
<evidence type="ECO:0000256" key="8">
    <source>
        <dbReference type="ARBA" id="ARBA00023133"/>
    </source>
</evidence>
<evidence type="ECO:0000256" key="14">
    <source>
        <dbReference type="HAMAP-Rule" id="MF_00154"/>
    </source>
</evidence>
<feature type="transmembrane region" description="Helical" evidence="14">
    <location>
        <begin position="150"/>
        <end position="171"/>
    </location>
</feature>
<comment type="subcellular location">
    <subcellularLocation>
        <location evidence="1 14">Cell membrane</location>
        <topology evidence="1 14">Multi-pass membrane protein</topology>
    </subcellularLocation>
</comment>
<feature type="transmembrane region" description="Helical" evidence="14">
    <location>
        <begin position="54"/>
        <end position="75"/>
    </location>
</feature>
<evidence type="ECO:0000313" key="15">
    <source>
        <dbReference type="EMBL" id="SEK28545.1"/>
    </source>
</evidence>
<evidence type="ECO:0000256" key="5">
    <source>
        <dbReference type="ARBA" id="ARBA00022679"/>
    </source>
</evidence>
<dbReference type="OrthoDB" id="9814417at2"/>
<keyword evidence="16" id="KW-1185">Reference proteome</keyword>
<dbReference type="GO" id="GO:0048034">
    <property type="term" value="P:heme O biosynthetic process"/>
    <property type="evidence" value="ECO:0007669"/>
    <property type="project" value="UniProtKB-UniRule"/>
</dbReference>
<dbReference type="STRING" id="650850.SAMN04488129_101189"/>
<dbReference type="CDD" id="cd13957">
    <property type="entry name" value="PT_UbiA_Cox10"/>
    <property type="match status" value="1"/>
</dbReference>
<dbReference type="RefSeq" id="WP_089709770.1">
    <property type="nucleotide sequence ID" value="NZ_FOBC01000001.1"/>
</dbReference>
<name>A0A1H7FYP9_9GAMM</name>
<accession>A0A1H7FYP9</accession>
<dbReference type="InterPro" id="IPR000537">
    <property type="entry name" value="UbiA_prenyltransferase"/>
</dbReference>
<dbReference type="AlphaFoldDB" id="A0A1H7FYP9"/>
<evidence type="ECO:0000256" key="11">
    <source>
        <dbReference type="ARBA" id="ARBA00040810"/>
    </source>
</evidence>
<keyword evidence="8 14" id="KW-0350">Heme biosynthesis</keyword>
<evidence type="ECO:0000256" key="6">
    <source>
        <dbReference type="ARBA" id="ARBA00022692"/>
    </source>
</evidence>